<keyword evidence="1" id="KW-0812">Transmembrane</keyword>
<dbReference type="Proteomes" id="UP001163266">
    <property type="component" value="Chromosome"/>
</dbReference>
<sequence length="120" mass="13702">MIPRLARHQRGITLIGLLFWAIVISFLGLIAMRVFPTLNEYWTIQRTVRKVAHEGGTTVPEIRAAFERQKQIEYSITSISGKDLDVTKVNDQIVVSFAYDKEIELFGPVYLLIKYSGSSR</sequence>
<dbReference type="Pfam" id="PF16137">
    <property type="entry name" value="DUF4845"/>
    <property type="match status" value="1"/>
</dbReference>
<keyword evidence="3" id="KW-1185">Reference proteome</keyword>
<dbReference type="InterPro" id="IPR032314">
    <property type="entry name" value="DUF4845"/>
</dbReference>
<keyword evidence="1" id="KW-1133">Transmembrane helix</keyword>
<organism evidence="2 3">
    <name type="scientific">Caldimonas aquatica</name>
    <dbReference type="NCBI Taxonomy" id="376175"/>
    <lineage>
        <taxon>Bacteria</taxon>
        <taxon>Pseudomonadati</taxon>
        <taxon>Pseudomonadota</taxon>
        <taxon>Betaproteobacteria</taxon>
        <taxon>Burkholderiales</taxon>
        <taxon>Sphaerotilaceae</taxon>
        <taxon>Caldimonas</taxon>
    </lineage>
</organism>
<protein>
    <submittedName>
        <fullName evidence="2">DUF4845 domain-containing protein</fullName>
    </submittedName>
</protein>
<evidence type="ECO:0000256" key="1">
    <source>
        <dbReference type="SAM" id="Phobius"/>
    </source>
</evidence>
<gene>
    <name evidence="2" type="ORF">OMP39_02775</name>
</gene>
<reference evidence="2" key="1">
    <citation type="submission" date="2022-10" db="EMBL/GenBank/DDBJ databases">
        <title>Complete genome sequence of Schlegelella aquatica LMG 23380.</title>
        <authorList>
            <person name="Musilova J."/>
            <person name="Kourilova X."/>
            <person name="Bezdicek M."/>
            <person name="Hermankova K."/>
            <person name="Obruca S."/>
            <person name="Sedlar K."/>
        </authorList>
    </citation>
    <scope>NUCLEOTIDE SEQUENCE</scope>
    <source>
        <strain evidence="2">LMG 23380</strain>
    </source>
</reference>
<evidence type="ECO:0000313" key="2">
    <source>
        <dbReference type="EMBL" id="UZD55530.1"/>
    </source>
</evidence>
<keyword evidence="1" id="KW-0472">Membrane</keyword>
<dbReference type="EMBL" id="CP110257">
    <property type="protein sequence ID" value="UZD55530.1"/>
    <property type="molecule type" value="Genomic_DNA"/>
</dbReference>
<feature type="transmembrane region" description="Helical" evidence="1">
    <location>
        <begin position="12"/>
        <end position="35"/>
    </location>
</feature>
<proteinExistence type="predicted"/>
<name>A0ABY6MU48_9BURK</name>
<evidence type="ECO:0000313" key="3">
    <source>
        <dbReference type="Proteomes" id="UP001163266"/>
    </source>
</evidence>
<dbReference type="RefSeq" id="WP_264893284.1">
    <property type="nucleotide sequence ID" value="NZ_CP110257.1"/>
</dbReference>
<accession>A0ABY6MU48</accession>